<dbReference type="CDD" id="cd16120">
    <property type="entry name" value="UBX_UBXN3B"/>
    <property type="match status" value="1"/>
</dbReference>
<reference evidence="2 3" key="1">
    <citation type="journal article" date="2019" name="Sci. Rep.">
        <title>Orb-weaving spider Araneus ventricosus genome elucidates the spidroin gene catalogue.</title>
        <authorList>
            <person name="Kono N."/>
            <person name="Nakamura H."/>
            <person name="Ohtoshi R."/>
            <person name="Moran D.A.P."/>
            <person name="Shinohara A."/>
            <person name="Yoshida Y."/>
            <person name="Fujiwara M."/>
            <person name="Mori M."/>
            <person name="Tomita M."/>
            <person name="Arakawa K."/>
        </authorList>
    </citation>
    <scope>NUCLEOTIDE SEQUENCE [LARGE SCALE GENOMIC DNA]</scope>
</reference>
<dbReference type="EMBL" id="BGPR01004980">
    <property type="protein sequence ID" value="GBN05568.1"/>
    <property type="molecule type" value="Genomic_DNA"/>
</dbReference>
<dbReference type="SMART" id="SM00166">
    <property type="entry name" value="UBX"/>
    <property type="match status" value="1"/>
</dbReference>
<comment type="caution">
    <text evidence="2">The sequence shown here is derived from an EMBL/GenBank/DDBJ whole genome shotgun (WGS) entry which is preliminary data.</text>
</comment>
<organism evidence="2 3">
    <name type="scientific">Araneus ventricosus</name>
    <name type="common">Orbweaver spider</name>
    <name type="synonym">Epeira ventricosa</name>
    <dbReference type="NCBI Taxonomy" id="182803"/>
    <lineage>
        <taxon>Eukaryota</taxon>
        <taxon>Metazoa</taxon>
        <taxon>Ecdysozoa</taxon>
        <taxon>Arthropoda</taxon>
        <taxon>Chelicerata</taxon>
        <taxon>Arachnida</taxon>
        <taxon>Araneae</taxon>
        <taxon>Araneomorphae</taxon>
        <taxon>Entelegynae</taxon>
        <taxon>Araneoidea</taxon>
        <taxon>Araneidae</taxon>
        <taxon>Araneus</taxon>
    </lineage>
</organism>
<protein>
    <submittedName>
        <fullName evidence="2">FAS-associated factor 2</fullName>
    </submittedName>
</protein>
<dbReference type="Gene3D" id="3.10.20.90">
    <property type="entry name" value="Phosphatidylinositol 3-kinase Catalytic Subunit, Chain A, domain 1"/>
    <property type="match status" value="1"/>
</dbReference>
<dbReference type="OrthoDB" id="1026733at2759"/>
<dbReference type="PANTHER" id="PTHR23322:SF1">
    <property type="entry name" value="FAS-ASSOCIATED FACTOR 2"/>
    <property type="match status" value="1"/>
</dbReference>
<dbReference type="GO" id="GO:0043130">
    <property type="term" value="F:ubiquitin binding"/>
    <property type="evidence" value="ECO:0007669"/>
    <property type="project" value="TreeGrafter"/>
</dbReference>
<feature type="domain" description="UBX" evidence="1">
    <location>
        <begin position="54"/>
        <end position="136"/>
    </location>
</feature>
<accession>A0A4Y2KTF9</accession>
<dbReference type="InterPro" id="IPR050730">
    <property type="entry name" value="UBX_domain-protein"/>
</dbReference>
<dbReference type="InterPro" id="IPR029071">
    <property type="entry name" value="Ubiquitin-like_domsf"/>
</dbReference>
<gene>
    <name evidence="2" type="primary">faf2</name>
    <name evidence="2" type="ORF">AVEN_124607_1</name>
</gene>
<keyword evidence="3" id="KW-1185">Reference proteome</keyword>
<dbReference type="PROSITE" id="PS50033">
    <property type="entry name" value="UBX"/>
    <property type="match status" value="1"/>
</dbReference>
<sequence length="141" mass="16136">MLWHVSPTGYTHMSRLAGGSPLSPTNIAATSVHKELQRQKIELASQIPEEPPLEHPDTIRLMIKLPAGTRLERRFKREESLKFLYHFVFCHPESPDCFQIVTNFPRRVVPCEPTENNPEPPSFSDFGFGKSEMLFVQDMDA</sequence>
<dbReference type="PANTHER" id="PTHR23322">
    <property type="entry name" value="FAS-ASSOCIATED PROTEIN"/>
    <property type="match status" value="1"/>
</dbReference>
<dbReference type="Proteomes" id="UP000499080">
    <property type="component" value="Unassembled WGS sequence"/>
</dbReference>
<evidence type="ECO:0000313" key="3">
    <source>
        <dbReference type="Proteomes" id="UP000499080"/>
    </source>
</evidence>
<proteinExistence type="predicted"/>
<evidence type="ECO:0000313" key="2">
    <source>
        <dbReference type="EMBL" id="GBN05568.1"/>
    </source>
</evidence>
<dbReference type="SUPFAM" id="SSF54236">
    <property type="entry name" value="Ubiquitin-like"/>
    <property type="match status" value="1"/>
</dbReference>
<dbReference type="GO" id="GO:0005783">
    <property type="term" value="C:endoplasmic reticulum"/>
    <property type="evidence" value="ECO:0007669"/>
    <property type="project" value="TreeGrafter"/>
</dbReference>
<name>A0A4Y2KTF9_ARAVE</name>
<dbReference type="AlphaFoldDB" id="A0A4Y2KTF9"/>
<evidence type="ECO:0000259" key="1">
    <source>
        <dbReference type="PROSITE" id="PS50033"/>
    </source>
</evidence>
<dbReference type="Pfam" id="PF00789">
    <property type="entry name" value="UBX"/>
    <property type="match status" value="1"/>
</dbReference>
<dbReference type="GO" id="GO:0036503">
    <property type="term" value="P:ERAD pathway"/>
    <property type="evidence" value="ECO:0007669"/>
    <property type="project" value="TreeGrafter"/>
</dbReference>
<dbReference type="InterPro" id="IPR001012">
    <property type="entry name" value="UBX_dom"/>
</dbReference>